<sequence length="520" mass="58907">MWTTTGSSQSFYLVWRNVYIKRCIVIHILRDQRIDVSLDQLDDECFRYLSSISLNEKLENNISVNLDIKSSEQFVQYYNHPHRDLINSLCVYSGAEITLPPVTNIDKFNLLIRSIQQEGERIRSFYCSLIPNTVQSLSITDYNGWYYQGDVKLPDSITELILDSPTDSGNKRAPLLRDILSNLPCKLRELVLPHLNLGSICRLPDTLVDLNYIGDYERLAKFIVPPNKTYMNCSLILDGSFEALEWLKSNKWVTMTSISDTRLDEIPSHVQRIYAGDVVIEPDTISSEVSLVSTMGASIAPGPLPSNLTTLLIYYYDGLLRELVSSRLQELELNIYNQQLEPGLFPSSLTSLSLGSYNSPIKSNVFPNQLKVLKLNEFNGVLEIASLPSSLTRLDLSSFTGSFDSVGPLDSLRDLSIDTMNPSISTLLLNVANVKITLKQITQDTSLSNIPIQKLLLFFRGQDTRRFVLQPQFLPHSIKYLYLKNIDIESNNIVPNTCKYLSTDQLELNKDLLPISVKLK</sequence>
<comment type="caution">
    <text evidence="2">The sequence shown here is derived from an EMBL/GenBank/DDBJ whole genome shotgun (WGS) entry which is preliminary data.</text>
</comment>
<protein>
    <recommendedName>
        <fullName evidence="4">FNIP repeat-containing protein</fullName>
    </recommendedName>
</protein>
<proteinExistence type="predicted"/>
<dbReference type="Pfam" id="PF05725">
    <property type="entry name" value="FNIP"/>
    <property type="match status" value="2"/>
</dbReference>
<dbReference type="OrthoDB" id="10290201at2759"/>
<evidence type="ECO:0000313" key="3">
    <source>
        <dbReference type="Proteomes" id="UP000695562"/>
    </source>
</evidence>
<dbReference type="InterPro" id="IPR008615">
    <property type="entry name" value="FNIP"/>
</dbReference>
<gene>
    <name evidence="2" type="ORF">CYY_003168</name>
</gene>
<dbReference type="InterPro" id="IPR051251">
    <property type="entry name" value="STK_FNIP-Repeat"/>
</dbReference>
<dbReference type="Proteomes" id="UP000695562">
    <property type="component" value="Unassembled WGS sequence"/>
</dbReference>
<reference evidence="2" key="1">
    <citation type="submission" date="2020-01" db="EMBL/GenBank/DDBJ databases">
        <title>Development of genomics and gene disruption for Polysphondylium violaceum indicates a role for the polyketide synthase stlB in stalk morphogenesis.</title>
        <authorList>
            <person name="Narita B."/>
            <person name="Kawabe Y."/>
            <person name="Kin K."/>
            <person name="Saito T."/>
            <person name="Gibbs R."/>
            <person name="Kuspa A."/>
            <person name="Muzny D."/>
            <person name="Queller D."/>
            <person name="Richards S."/>
            <person name="Strassman J."/>
            <person name="Sucgang R."/>
            <person name="Worley K."/>
            <person name="Schaap P."/>
        </authorList>
    </citation>
    <scope>NUCLEOTIDE SEQUENCE</scope>
    <source>
        <strain evidence="2">QSvi11</strain>
    </source>
</reference>
<evidence type="ECO:0000313" key="2">
    <source>
        <dbReference type="EMBL" id="KAF2075527.1"/>
    </source>
</evidence>
<name>A0A8J4V670_9MYCE</name>
<keyword evidence="1" id="KW-0677">Repeat</keyword>
<dbReference type="AlphaFoldDB" id="A0A8J4V670"/>
<accession>A0A8J4V670</accession>
<dbReference type="PANTHER" id="PTHR32134">
    <property type="entry name" value="FNIP REPEAT-CONTAINING PROTEIN"/>
    <property type="match status" value="1"/>
</dbReference>
<dbReference type="EMBL" id="AJWJ01000096">
    <property type="protein sequence ID" value="KAF2075527.1"/>
    <property type="molecule type" value="Genomic_DNA"/>
</dbReference>
<organism evidence="2 3">
    <name type="scientific">Polysphondylium violaceum</name>
    <dbReference type="NCBI Taxonomy" id="133409"/>
    <lineage>
        <taxon>Eukaryota</taxon>
        <taxon>Amoebozoa</taxon>
        <taxon>Evosea</taxon>
        <taxon>Eumycetozoa</taxon>
        <taxon>Dictyostelia</taxon>
        <taxon>Dictyosteliales</taxon>
        <taxon>Dictyosteliaceae</taxon>
        <taxon>Polysphondylium</taxon>
    </lineage>
</organism>
<keyword evidence="3" id="KW-1185">Reference proteome</keyword>
<evidence type="ECO:0000256" key="1">
    <source>
        <dbReference type="ARBA" id="ARBA00022737"/>
    </source>
</evidence>
<dbReference type="PANTHER" id="PTHR32134:SF169">
    <property type="entry name" value="FNIP REPEAT-CONTAINING PROTEIN-RELATED"/>
    <property type="match status" value="1"/>
</dbReference>
<evidence type="ECO:0008006" key="4">
    <source>
        <dbReference type="Google" id="ProtNLM"/>
    </source>
</evidence>